<evidence type="ECO:0000259" key="12">
    <source>
        <dbReference type="Pfam" id="PF00590"/>
    </source>
</evidence>
<gene>
    <name evidence="10 16" type="primary">hemC</name>
    <name evidence="16" type="ORF">PXC00_03795</name>
</gene>
<dbReference type="InterPro" id="IPR000878">
    <property type="entry name" value="4pyrrol_Mease"/>
</dbReference>
<evidence type="ECO:0000256" key="3">
    <source>
        <dbReference type="ARBA" id="ARBA00005638"/>
    </source>
</evidence>
<dbReference type="GO" id="GO:0004418">
    <property type="term" value="F:hydroxymethylbilane synthase activity"/>
    <property type="evidence" value="ECO:0007669"/>
    <property type="project" value="UniProtKB-UniRule"/>
</dbReference>
<reference evidence="16 17" key="1">
    <citation type="submission" date="2024-06" db="EMBL/GenBank/DDBJ databases">
        <title>Caproicibacterium argilliputei sp. nov, a novel caproic acid producing anaerobic bacterium isolated from pit mud.</title>
        <authorList>
            <person name="Xia S."/>
        </authorList>
    </citation>
    <scope>NUCLEOTIDE SEQUENCE [LARGE SCALE GENOMIC DNA]</scope>
    <source>
        <strain evidence="16 17">ZCY20-5</strain>
    </source>
</reference>
<feature type="domain" description="Porphobilinogen deaminase C-terminal" evidence="15">
    <location>
        <begin position="224"/>
        <end position="288"/>
    </location>
</feature>
<comment type="similarity">
    <text evidence="3 10">Belongs to the HMBS family.</text>
</comment>
<evidence type="ECO:0000256" key="2">
    <source>
        <dbReference type="ARBA" id="ARBA00004735"/>
    </source>
</evidence>
<dbReference type="Pfam" id="PF03900">
    <property type="entry name" value="Porphobil_deamC"/>
    <property type="match status" value="1"/>
</dbReference>
<protein>
    <recommendedName>
        <fullName evidence="10">Porphobilinogen deaminase</fullName>
        <shortName evidence="10">PBG</shortName>
        <ecNumber evidence="10">2.5.1.61</ecNumber>
    </recommendedName>
    <alternativeName>
        <fullName evidence="10">Hydroxymethylbilane synthase</fullName>
        <shortName evidence="10">HMBS</shortName>
    </alternativeName>
    <alternativeName>
        <fullName evidence="10">Pre-uroporphyrinogen synthase</fullName>
    </alternativeName>
</protein>
<dbReference type="GO" id="GO:0019354">
    <property type="term" value="P:siroheme biosynthetic process"/>
    <property type="evidence" value="ECO:0007669"/>
    <property type="project" value="InterPro"/>
</dbReference>
<dbReference type="KEGG" id="carl:PXC00_03795"/>
<dbReference type="FunFam" id="3.40.1010.10:FF:000001">
    <property type="entry name" value="Siroheme synthase"/>
    <property type="match status" value="1"/>
</dbReference>
<evidence type="ECO:0000259" key="14">
    <source>
        <dbReference type="Pfam" id="PF02602"/>
    </source>
</evidence>
<dbReference type="HAMAP" id="MF_00260">
    <property type="entry name" value="Porphobil_deam"/>
    <property type="match status" value="1"/>
</dbReference>
<evidence type="ECO:0000256" key="10">
    <source>
        <dbReference type="HAMAP-Rule" id="MF_00260"/>
    </source>
</evidence>
<dbReference type="InterPro" id="IPR022417">
    <property type="entry name" value="Porphobilin_deaminase_N"/>
</dbReference>
<dbReference type="InterPro" id="IPR035996">
    <property type="entry name" value="4pyrrol_Methylase_sf"/>
</dbReference>
<reference evidence="17" key="3">
    <citation type="submission" date="2024-06" db="EMBL/GenBank/DDBJ databases">
        <authorList>
            <person name="Zeng C."/>
        </authorList>
    </citation>
    <scope>NUCLEOTIDE SEQUENCE [LARGE SCALE GENOMIC DNA]</scope>
    <source>
        <strain evidence="17">ZCY20-5</strain>
    </source>
</reference>
<reference evidence="17" key="2">
    <citation type="submission" date="2024-06" db="EMBL/GenBank/DDBJ databases">
        <title>Caproicibacterium argilliputei sp. nov, a novel caproic acid producing anaerobic bacterium isolated from pit mud.</title>
        <authorList>
            <person name="Zeng C."/>
        </authorList>
    </citation>
    <scope>NUCLEOTIDE SEQUENCE [LARGE SCALE GENOMIC DNA]</scope>
    <source>
        <strain evidence="17">ZCY20-5</strain>
    </source>
</reference>
<evidence type="ECO:0000259" key="15">
    <source>
        <dbReference type="Pfam" id="PF03900"/>
    </source>
</evidence>
<accession>A0AA97DCL0</accession>
<feature type="modified residue" description="S-(dipyrrolylmethanemethyl)cysteine" evidence="10">
    <location>
        <position position="239"/>
    </location>
</feature>
<dbReference type="PROSITE" id="PS00840">
    <property type="entry name" value="SUMT_2"/>
    <property type="match status" value="1"/>
</dbReference>
<dbReference type="SUPFAM" id="SSF53790">
    <property type="entry name" value="Tetrapyrrole methylase"/>
    <property type="match status" value="1"/>
</dbReference>
<evidence type="ECO:0000256" key="1">
    <source>
        <dbReference type="ARBA" id="ARBA00002869"/>
    </source>
</evidence>
<dbReference type="FunFam" id="3.40.190.10:FF:000005">
    <property type="entry name" value="Porphobilinogen deaminase"/>
    <property type="match status" value="1"/>
</dbReference>
<comment type="similarity">
    <text evidence="11">Belongs to the precorrin methyltransferase family.</text>
</comment>
<keyword evidence="6 10" id="KW-0808">Transferase</keyword>
<dbReference type="InterPro" id="IPR036108">
    <property type="entry name" value="4pyrrol_syn_uPrphyn_synt_sf"/>
</dbReference>
<evidence type="ECO:0000256" key="6">
    <source>
        <dbReference type="ARBA" id="ARBA00022679"/>
    </source>
</evidence>
<dbReference type="SUPFAM" id="SSF69618">
    <property type="entry name" value="HemD-like"/>
    <property type="match status" value="1"/>
</dbReference>
<comment type="cofactor">
    <cofactor evidence="10">
        <name>dipyrromethane</name>
        <dbReference type="ChEBI" id="CHEBI:60342"/>
    </cofactor>
    <text evidence="10">Binds 1 dipyrromethane group covalently.</text>
</comment>
<dbReference type="GO" id="GO:0006782">
    <property type="term" value="P:protoporphyrinogen IX biosynthetic process"/>
    <property type="evidence" value="ECO:0007669"/>
    <property type="project" value="UniProtKB-UniRule"/>
</dbReference>
<dbReference type="EC" id="2.5.1.61" evidence="10"/>
<keyword evidence="17" id="KW-1185">Reference proteome</keyword>
<name>A0AA97DCL0_9FIRM</name>
<dbReference type="PRINTS" id="PR00151">
    <property type="entry name" value="PORPHBDMNASE"/>
</dbReference>
<dbReference type="Pfam" id="PF01379">
    <property type="entry name" value="Porphobil_deam"/>
    <property type="match status" value="1"/>
</dbReference>
<evidence type="ECO:0000256" key="11">
    <source>
        <dbReference type="RuleBase" id="RU003960"/>
    </source>
</evidence>
<dbReference type="Proteomes" id="UP001300604">
    <property type="component" value="Chromosome"/>
</dbReference>
<dbReference type="GO" id="GO:0005737">
    <property type="term" value="C:cytoplasm"/>
    <property type="evidence" value="ECO:0007669"/>
    <property type="project" value="UniProtKB-UniRule"/>
</dbReference>
<dbReference type="SUPFAM" id="SSF54782">
    <property type="entry name" value="Porphobilinogen deaminase (hydroxymethylbilane synthase), C-terminal domain"/>
    <property type="match status" value="1"/>
</dbReference>
<dbReference type="InterPro" id="IPR022418">
    <property type="entry name" value="Porphobilinogen_deaminase_C"/>
</dbReference>
<dbReference type="FunFam" id="3.30.950.10:FF:000001">
    <property type="entry name" value="Siroheme synthase"/>
    <property type="match status" value="1"/>
</dbReference>
<evidence type="ECO:0000256" key="4">
    <source>
        <dbReference type="ARBA" id="ARBA00011245"/>
    </source>
</evidence>
<evidence type="ECO:0000313" key="16">
    <source>
        <dbReference type="EMBL" id="WOC33010.1"/>
    </source>
</evidence>
<dbReference type="NCBIfam" id="TIGR01469">
    <property type="entry name" value="cobA_cysG_Cterm"/>
    <property type="match status" value="1"/>
</dbReference>
<keyword evidence="5 11" id="KW-0489">Methyltransferase</keyword>
<dbReference type="InterPro" id="IPR000860">
    <property type="entry name" value="HemC"/>
</dbReference>
<dbReference type="RefSeq" id="WP_275845970.1">
    <property type="nucleotide sequence ID" value="NZ_CP135996.1"/>
</dbReference>
<dbReference type="Gene3D" id="3.30.950.10">
    <property type="entry name" value="Methyltransferase, Cobalt-precorrin-4 Transmethylase, Domain 2"/>
    <property type="match status" value="1"/>
</dbReference>
<dbReference type="NCBIfam" id="TIGR00212">
    <property type="entry name" value="hemC"/>
    <property type="match status" value="1"/>
</dbReference>
<dbReference type="InterPro" id="IPR003043">
    <property type="entry name" value="Uropor_MeTrfase_CS"/>
</dbReference>
<sequence>MKIKIGTRGSKLALIQTETVCDKLRQAYPEHTFEIEIISTKGDVVQNRPLHEIGGSGLFVREIEQKLLQDEIQLGVHSMKDMPAVLPEGLVFAKAWPREDPRDALILRETPSLQELPQGAVIGTGSKRRAFQLLALRPDLRIVNLRGNVDTRLRKMEEQKLDGIVLAAAGLHRLGLQQRITQYLEPAQMIPSPTQGFLALECRRENTGLLQMLQAFSEENAETTAQAERAFLREIGADCHMPVGALCTPQNGAFRLDALYGREDGSRLARASVTGSDPQRLAAQAARRIRSQLAGTVCLVSGGPGDSELVTVKGLRQIREADCILYDRLSPAELPTLAKPQCEKIFVGKQNAHPSMRQDAINRLLIAKAMQYDKVVRLKGGDAYVFGRGGEEALALREAGVPFSVIPGVSSATAGLACAGIPITHRGIASGFHVLTAHGQTDALADIDFDALAKSRETCVFLMGLSKVGEITQRLLQAGMDGQTDAAVISCAATPRQRVCTADLQHLAKAVEAACLPSPALIVVGGVVRLRDKLNFFEKQPLFGKRCLVPKIGTRPAPLAQKLRACGAEVQEVTVGEIVQIPAALSAEKLQAVRWILFTSRNGIDAFFASLQAAGLDSRSLANTKIAVIGHSTGRHLRQYGLHPDLTAETANSSSLCQTLGRVLSLSDTVWYPKAAQADHSIRDVLAAFCHFEELPIYENRPVPPKEFDPTFAASCEAVFFTCASSAKRVLQALGHVPAAWGTQTTVVSIGPKCSAALRQCGVASILEADSASPDAMVKALLAQQKLQ</sequence>
<evidence type="ECO:0000313" key="17">
    <source>
        <dbReference type="Proteomes" id="UP001300604"/>
    </source>
</evidence>
<dbReference type="Gene3D" id="3.40.1010.10">
    <property type="entry name" value="Cobalt-precorrin-4 Transmethylase, Domain 1"/>
    <property type="match status" value="1"/>
</dbReference>
<feature type="domain" description="Tetrapyrrole methylase" evidence="12">
    <location>
        <begin position="297"/>
        <end position="507"/>
    </location>
</feature>
<dbReference type="Pfam" id="PF00590">
    <property type="entry name" value="TP_methylase"/>
    <property type="match status" value="1"/>
</dbReference>
<evidence type="ECO:0000256" key="5">
    <source>
        <dbReference type="ARBA" id="ARBA00022603"/>
    </source>
</evidence>
<comment type="function">
    <text evidence="1 10">Tetrapolymerization of the monopyrrole PBG into the hydroxymethylbilane pre-uroporphyrinogen in several discrete steps.</text>
</comment>
<dbReference type="NCBIfam" id="NF004790">
    <property type="entry name" value="PRK06136.1"/>
    <property type="match status" value="1"/>
</dbReference>
<dbReference type="GO" id="GO:0004851">
    <property type="term" value="F:uroporphyrin-III C-methyltransferase activity"/>
    <property type="evidence" value="ECO:0007669"/>
    <property type="project" value="UniProtKB-ARBA"/>
</dbReference>
<evidence type="ECO:0000259" key="13">
    <source>
        <dbReference type="Pfam" id="PF01379"/>
    </source>
</evidence>
<evidence type="ECO:0000256" key="7">
    <source>
        <dbReference type="ARBA" id="ARBA00022691"/>
    </source>
</evidence>
<keyword evidence="7" id="KW-0949">S-adenosyl-L-methionine</keyword>
<dbReference type="InterPro" id="IPR036803">
    <property type="entry name" value="Porphobilinogen_deaminase_C_sf"/>
</dbReference>
<comment type="catalytic activity">
    <reaction evidence="9 10">
        <text>4 porphobilinogen + H2O = hydroxymethylbilane + 4 NH4(+)</text>
        <dbReference type="Rhea" id="RHEA:13185"/>
        <dbReference type="ChEBI" id="CHEBI:15377"/>
        <dbReference type="ChEBI" id="CHEBI:28938"/>
        <dbReference type="ChEBI" id="CHEBI:57845"/>
        <dbReference type="ChEBI" id="CHEBI:58126"/>
        <dbReference type="EC" id="2.5.1.61"/>
    </reaction>
</comment>
<dbReference type="SUPFAM" id="SSF53850">
    <property type="entry name" value="Periplasmic binding protein-like II"/>
    <property type="match status" value="1"/>
</dbReference>
<dbReference type="EMBL" id="CP135996">
    <property type="protein sequence ID" value="WOC33010.1"/>
    <property type="molecule type" value="Genomic_DNA"/>
</dbReference>
<dbReference type="Gene3D" id="3.40.190.10">
    <property type="entry name" value="Periplasmic binding protein-like II"/>
    <property type="match status" value="2"/>
</dbReference>
<comment type="miscellaneous">
    <text evidence="10">The porphobilinogen subunits are added to the dipyrromethane group.</text>
</comment>
<dbReference type="Gene3D" id="3.30.160.40">
    <property type="entry name" value="Porphobilinogen deaminase, C-terminal domain"/>
    <property type="match status" value="1"/>
</dbReference>
<proteinExistence type="inferred from homology"/>
<keyword evidence="8 10" id="KW-0627">Porphyrin biosynthesis</keyword>
<evidence type="ECO:0000256" key="9">
    <source>
        <dbReference type="ARBA" id="ARBA00048169"/>
    </source>
</evidence>
<dbReference type="FunFam" id="3.40.190.10:FF:000086">
    <property type="entry name" value="Probable porphobilinogen deaminase"/>
    <property type="match status" value="1"/>
</dbReference>
<organism evidence="16 17">
    <name type="scientific">Caproicibacterium argilliputei</name>
    <dbReference type="NCBI Taxonomy" id="3030016"/>
    <lineage>
        <taxon>Bacteria</taxon>
        <taxon>Bacillati</taxon>
        <taxon>Bacillota</taxon>
        <taxon>Clostridia</taxon>
        <taxon>Eubacteriales</taxon>
        <taxon>Oscillospiraceae</taxon>
        <taxon>Caproicibacterium</taxon>
    </lineage>
</organism>
<dbReference type="InterPro" id="IPR006366">
    <property type="entry name" value="CobA/CysG_C"/>
</dbReference>
<dbReference type="PANTHER" id="PTHR11557">
    <property type="entry name" value="PORPHOBILINOGEN DEAMINASE"/>
    <property type="match status" value="1"/>
</dbReference>
<dbReference type="Pfam" id="PF02602">
    <property type="entry name" value="HEM4"/>
    <property type="match status" value="1"/>
</dbReference>
<comment type="subunit">
    <text evidence="4 10">Monomer.</text>
</comment>
<dbReference type="CDD" id="cd11642">
    <property type="entry name" value="SUMT"/>
    <property type="match status" value="1"/>
</dbReference>
<feature type="domain" description="Tetrapyrrole biosynthesis uroporphyrinogen III synthase" evidence="14">
    <location>
        <begin position="559"/>
        <end position="778"/>
    </location>
</feature>
<dbReference type="CDD" id="cd06578">
    <property type="entry name" value="HemD"/>
    <property type="match status" value="1"/>
</dbReference>
<comment type="pathway">
    <text evidence="2">Porphyrin-containing compound metabolism; protoporphyrin-IX biosynthesis; coproporphyrinogen-III from 5-aminolevulinate: step 2/4.</text>
</comment>
<dbReference type="GO" id="GO:0004852">
    <property type="term" value="F:uroporphyrinogen-III synthase activity"/>
    <property type="evidence" value="ECO:0007669"/>
    <property type="project" value="InterPro"/>
</dbReference>
<evidence type="ECO:0000256" key="8">
    <source>
        <dbReference type="ARBA" id="ARBA00023244"/>
    </source>
</evidence>
<dbReference type="InterPro" id="IPR014777">
    <property type="entry name" value="4pyrrole_Mease_sub1"/>
</dbReference>
<dbReference type="Gene3D" id="3.40.50.10090">
    <property type="match status" value="2"/>
</dbReference>
<dbReference type="GO" id="GO:0032259">
    <property type="term" value="P:methylation"/>
    <property type="evidence" value="ECO:0007669"/>
    <property type="project" value="UniProtKB-KW"/>
</dbReference>
<feature type="domain" description="Porphobilinogen deaminase N-terminal" evidence="13">
    <location>
        <begin position="3"/>
        <end position="208"/>
    </location>
</feature>
<dbReference type="InterPro" id="IPR003754">
    <property type="entry name" value="4pyrrol_synth_uPrphyn_synth"/>
</dbReference>
<dbReference type="PANTHER" id="PTHR11557:SF0">
    <property type="entry name" value="PORPHOBILINOGEN DEAMINASE"/>
    <property type="match status" value="1"/>
</dbReference>
<dbReference type="InterPro" id="IPR014776">
    <property type="entry name" value="4pyrrole_Mease_sub2"/>
</dbReference>
<dbReference type="AlphaFoldDB" id="A0AA97DCL0"/>